<sequence>MSTGKKVEAKGQQVKGKAEETVGKATGNDRLKNKGRADMVEGKGREVGQDAKSAFKR</sequence>
<dbReference type="Pfam" id="PF05532">
    <property type="entry name" value="CsbD"/>
    <property type="match status" value="1"/>
</dbReference>
<evidence type="ECO:0000256" key="1">
    <source>
        <dbReference type="ARBA" id="ARBA00009129"/>
    </source>
</evidence>
<organism evidence="4 5">
    <name type="scientific">Marinactinospora thermotolerans DSM 45154</name>
    <dbReference type="NCBI Taxonomy" id="1122192"/>
    <lineage>
        <taxon>Bacteria</taxon>
        <taxon>Bacillati</taxon>
        <taxon>Actinomycetota</taxon>
        <taxon>Actinomycetes</taxon>
        <taxon>Streptosporangiales</taxon>
        <taxon>Nocardiopsidaceae</taxon>
        <taxon>Marinactinospora</taxon>
    </lineage>
</organism>
<accession>A0A1T4SXI9</accession>
<gene>
    <name evidence="4" type="ORF">SAMN02745673_04113</name>
</gene>
<comment type="similarity">
    <text evidence="1">Belongs to the UPF0337 (CsbD) family.</text>
</comment>
<evidence type="ECO:0000313" key="5">
    <source>
        <dbReference type="Proteomes" id="UP000190637"/>
    </source>
</evidence>
<evidence type="ECO:0000256" key="2">
    <source>
        <dbReference type="SAM" id="MobiDB-lite"/>
    </source>
</evidence>
<name>A0A1T4SXI9_9ACTN</name>
<dbReference type="Gene3D" id="1.10.1470.10">
    <property type="entry name" value="YjbJ"/>
    <property type="match status" value="1"/>
</dbReference>
<reference evidence="4 5" key="1">
    <citation type="submission" date="2017-02" db="EMBL/GenBank/DDBJ databases">
        <authorList>
            <person name="Peterson S.W."/>
        </authorList>
    </citation>
    <scope>NUCLEOTIDE SEQUENCE [LARGE SCALE GENOMIC DNA]</scope>
    <source>
        <strain evidence="4 5">DSM 45154</strain>
    </source>
</reference>
<feature type="domain" description="CsbD-like" evidence="3">
    <location>
        <begin position="6"/>
        <end position="57"/>
    </location>
</feature>
<dbReference type="InterPro" id="IPR036629">
    <property type="entry name" value="YjbJ_sf"/>
</dbReference>
<dbReference type="SUPFAM" id="SSF69047">
    <property type="entry name" value="Hypothetical protein YjbJ"/>
    <property type="match status" value="1"/>
</dbReference>
<dbReference type="Proteomes" id="UP000190637">
    <property type="component" value="Unassembled WGS sequence"/>
</dbReference>
<protein>
    <submittedName>
        <fullName evidence="4">CsbD-like</fullName>
    </submittedName>
</protein>
<dbReference type="OrthoDB" id="2143260at2"/>
<proteinExistence type="inferred from homology"/>
<dbReference type="EMBL" id="FUWS01000012">
    <property type="protein sequence ID" value="SKA32974.1"/>
    <property type="molecule type" value="Genomic_DNA"/>
</dbReference>
<keyword evidence="5" id="KW-1185">Reference proteome</keyword>
<evidence type="ECO:0000313" key="4">
    <source>
        <dbReference type="EMBL" id="SKA32974.1"/>
    </source>
</evidence>
<feature type="compositionally biased region" description="Basic and acidic residues" evidence="2">
    <location>
        <begin position="16"/>
        <end position="49"/>
    </location>
</feature>
<dbReference type="AlphaFoldDB" id="A0A1T4SXI9"/>
<feature type="region of interest" description="Disordered" evidence="2">
    <location>
        <begin position="1"/>
        <end position="57"/>
    </location>
</feature>
<dbReference type="InterPro" id="IPR008462">
    <property type="entry name" value="CsbD"/>
</dbReference>
<evidence type="ECO:0000259" key="3">
    <source>
        <dbReference type="Pfam" id="PF05532"/>
    </source>
</evidence>
<dbReference type="RefSeq" id="WP_078763367.1">
    <property type="nucleotide sequence ID" value="NZ_FUWS01000012.1"/>
</dbReference>